<gene>
    <name evidence="1" type="ORF">LXN57_04935</name>
</gene>
<organism evidence="1 2">
    <name type="scientific">Paractinoplanes hotanensis</name>
    <dbReference type="NCBI Taxonomy" id="2906497"/>
    <lineage>
        <taxon>Bacteria</taxon>
        <taxon>Bacillati</taxon>
        <taxon>Actinomycetota</taxon>
        <taxon>Actinomycetes</taxon>
        <taxon>Micromonosporales</taxon>
        <taxon>Micromonosporaceae</taxon>
        <taxon>Paractinoplanes</taxon>
    </lineage>
</organism>
<evidence type="ECO:0008006" key="3">
    <source>
        <dbReference type="Google" id="ProtNLM"/>
    </source>
</evidence>
<dbReference type="Proteomes" id="UP001523216">
    <property type="component" value="Unassembled WGS sequence"/>
</dbReference>
<sequence length="49" mass="5552">MFRACGFVKEAHYREAWPGSDGRLHDTIGYGILRRDWLSGSVTPVDWAA</sequence>
<comment type="caution">
    <text evidence="1">The sequence shown here is derived from an EMBL/GenBank/DDBJ whole genome shotgun (WGS) entry which is preliminary data.</text>
</comment>
<proteinExistence type="predicted"/>
<protein>
    <recommendedName>
        <fullName evidence="3">Acetyltransferase</fullName>
    </recommendedName>
</protein>
<dbReference type="RefSeq" id="WP_251796782.1">
    <property type="nucleotide sequence ID" value="NZ_JAMQOL010000006.1"/>
</dbReference>
<name>A0ABT0XTF6_9ACTN</name>
<accession>A0ABT0XTF6</accession>
<evidence type="ECO:0000313" key="1">
    <source>
        <dbReference type="EMBL" id="MCM4076910.1"/>
    </source>
</evidence>
<keyword evidence="2" id="KW-1185">Reference proteome</keyword>
<dbReference type="Gene3D" id="3.40.630.30">
    <property type="match status" value="1"/>
</dbReference>
<dbReference type="EMBL" id="JAMQOL010000006">
    <property type="protein sequence ID" value="MCM4076910.1"/>
    <property type="molecule type" value="Genomic_DNA"/>
</dbReference>
<reference evidence="1 2" key="1">
    <citation type="submission" date="2022-06" db="EMBL/GenBank/DDBJ databases">
        <title>Actinoplanes abujensis sp. nov., isolated from Nigerian arid soil.</title>
        <authorList>
            <person name="Ding P."/>
        </authorList>
    </citation>
    <scope>NUCLEOTIDE SEQUENCE [LARGE SCALE GENOMIC DNA]</scope>
    <source>
        <strain evidence="2">TRM88002</strain>
    </source>
</reference>
<evidence type="ECO:0000313" key="2">
    <source>
        <dbReference type="Proteomes" id="UP001523216"/>
    </source>
</evidence>